<gene>
    <name evidence="2" type="ORF">ACFOX0_24155</name>
</gene>
<name>A0ABV8KSY5_9ACTN</name>
<evidence type="ECO:0000256" key="1">
    <source>
        <dbReference type="SAM" id="MobiDB-lite"/>
    </source>
</evidence>
<evidence type="ECO:0000313" key="2">
    <source>
        <dbReference type="EMBL" id="MFC4109010.1"/>
    </source>
</evidence>
<dbReference type="Proteomes" id="UP001595868">
    <property type="component" value="Unassembled WGS sequence"/>
</dbReference>
<dbReference type="EMBL" id="JBHSBN010000020">
    <property type="protein sequence ID" value="MFC4109010.1"/>
    <property type="molecule type" value="Genomic_DNA"/>
</dbReference>
<feature type="region of interest" description="Disordered" evidence="1">
    <location>
        <begin position="1"/>
        <end position="66"/>
    </location>
</feature>
<comment type="caution">
    <text evidence="2">The sequence shown here is derived from an EMBL/GenBank/DDBJ whole genome shotgun (WGS) entry which is preliminary data.</text>
</comment>
<proteinExistence type="predicted"/>
<evidence type="ECO:0000313" key="3">
    <source>
        <dbReference type="Proteomes" id="UP001595868"/>
    </source>
</evidence>
<organism evidence="2 3">
    <name type="scientific">Micromonospora zhanjiangensis</name>
    <dbReference type="NCBI Taxonomy" id="1522057"/>
    <lineage>
        <taxon>Bacteria</taxon>
        <taxon>Bacillati</taxon>
        <taxon>Actinomycetota</taxon>
        <taxon>Actinomycetes</taxon>
        <taxon>Micromonosporales</taxon>
        <taxon>Micromonosporaceae</taxon>
        <taxon>Micromonospora</taxon>
    </lineage>
</organism>
<protein>
    <submittedName>
        <fullName evidence="2">Uncharacterized protein</fullName>
    </submittedName>
</protein>
<reference evidence="3" key="1">
    <citation type="journal article" date="2019" name="Int. J. Syst. Evol. Microbiol.">
        <title>The Global Catalogue of Microorganisms (GCM) 10K type strain sequencing project: providing services to taxonomists for standard genome sequencing and annotation.</title>
        <authorList>
            <consortium name="The Broad Institute Genomics Platform"/>
            <consortium name="The Broad Institute Genome Sequencing Center for Infectious Disease"/>
            <person name="Wu L."/>
            <person name="Ma J."/>
        </authorList>
    </citation>
    <scope>NUCLEOTIDE SEQUENCE [LARGE SCALE GENOMIC DNA]</scope>
    <source>
        <strain evidence="3">2902at01</strain>
    </source>
</reference>
<accession>A0ABV8KSY5</accession>
<keyword evidence="3" id="KW-1185">Reference proteome</keyword>
<dbReference type="RefSeq" id="WP_377550085.1">
    <property type="nucleotide sequence ID" value="NZ_JBHSBN010000020.1"/>
</dbReference>
<sequence length="149" mass="15154">MVDDDLVRDDDRPGGGLPHPRVDVDEPGVWQPGRGHAQRVGQPGRIGSGTGIRASSNAASTALVPTGRSTPAQIVRVATSTAMVGFARAISPVSSSTITSIGVESICTCSPGRDANVGVNAPAGRLAVCRRVTAEPKVCLPADSRSTSA</sequence>